<dbReference type="SUPFAM" id="SSF52096">
    <property type="entry name" value="ClpP/crotonase"/>
    <property type="match status" value="2"/>
</dbReference>
<gene>
    <name evidence="3" type="ordered locus">Clole_2270</name>
</gene>
<dbReference type="PROSITE" id="PS50989">
    <property type="entry name" value="COA_CT_CTER"/>
    <property type="match status" value="1"/>
</dbReference>
<evidence type="ECO:0000313" key="3">
    <source>
        <dbReference type="EMBL" id="ADZ83979.1"/>
    </source>
</evidence>
<dbReference type="InterPro" id="IPR011763">
    <property type="entry name" value="COA_CT_C"/>
</dbReference>
<evidence type="ECO:0000259" key="2">
    <source>
        <dbReference type="PROSITE" id="PS50989"/>
    </source>
</evidence>
<name>F2JS42_CELLD</name>
<protein>
    <submittedName>
        <fullName evidence="3">Propionyl-CoA carboxylase</fullName>
        <ecNumber evidence="3">6.4.1.3</ecNumber>
    </submittedName>
</protein>
<dbReference type="AlphaFoldDB" id="F2JS42"/>
<reference evidence="3 4" key="1">
    <citation type="journal article" date="2011" name="J. Bacteriol.">
        <title>Complete genome sequence of the cellulose-degrading bacterium Cellulosilyticum lentocellum.</title>
        <authorList>
            <consortium name="US DOE Joint Genome Institute"/>
            <person name="Miller D.A."/>
            <person name="Suen G."/>
            <person name="Bruce D."/>
            <person name="Copeland A."/>
            <person name="Cheng J.F."/>
            <person name="Detter C."/>
            <person name="Goodwin L.A."/>
            <person name="Han C.S."/>
            <person name="Hauser L.J."/>
            <person name="Land M.L."/>
            <person name="Lapidus A."/>
            <person name="Lucas S."/>
            <person name="Meincke L."/>
            <person name="Pitluck S."/>
            <person name="Tapia R."/>
            <person name="Teshima H."/>
            <person name="Woyke T."/>
            <person name="Fox B.G."/>
            <person name="Angert E.R."/>
            <person name="Currie C.R."/>
        </authorList>
    </citation>
    <scope>NUCLEOTIDE SEQUENCE [LARGE SCALE GENOMIC DNA]</scope>
    <source>
        <strain evidence="4">ATCC 49066 / DSM 5427 / NCIMB 11756 / RHM5</strain>
    </source>
</reference>
<dbReference type="InterPro" id="IPR011762">
    <property type="entry name" value="COA_CT_N"/>
</dbReference>
<dbReference type="InterPro" id="IPR051047">
    <property type="entry name" value="AccD/PCCB"/>
</dbReference>
<dbReference type="EC" id="6.4.1.3" evidence="3"/>
<dbReference type="PANTHER" id="PTHR43842">
    <property type="entry name" value="PROPIONYL-COA CARBOXYLASE BETA CHAIN"/>
    <property type="match status" value="1"/>
</dbReference>
<keyword evidence="4" id="KW-1185">Reference proteome</keyword>
<dbReference type="RefSeq" id="WP_013657273.1">
    <property type="nucleotide sequence ID" value="NC_015275.1"/>
</dbReference>
<evidence type="ECO:0000259" key="1">
    <source>
        <dbReference type="PROSITE" id="PS50980"/>
    </source>
</evidence>
<dbReference type="Pfam" id="PF01039">
    <property type="entry name" value="Carboxyl_trans"/>
    <property type="match status" value="1"/>
</dbReference>
<keyword evidence="3" id="KW-0436">Ligase</keyword>
<dbReference type="InterPro" id="IPR029045">
    <property type="entry name" value="ClpP/crotonase-like_dom_sf"/>
</dbReference>
<dbReference type="PROSITE" id="PS50980">
    <property type="entry name" value="COA_CT_NTER"/>
    <property type="match status" value="1"/>
</dbReference>
<dbReference type="Proteomes" id="UP000008467">
    <property type="component" value="Chromosome"/>
</dbReference>
<proteinExistence type="predicted"/>
<feature type="domain" description="CoA carboxyltransferase C-terminal" evidence="2">
    <location>
        <begin position="263"/>
        <end position="487"/>
    </location>
</feature>
<sequence length="493" mass="53087">MSTLEKLSELESRRAAIITKSNDVAKKVALAQGKLAARERISILLDENSFVEVGTFITSRSTAFNMRNNETPADGVVTGYGTVNGNPVYVYSQDASVLGGALGEMHAKKIVRIYEEALKVGAPVVGFIDTVGVRLQESVDALEGYGMIYEKMVEASEIIPQIAVIAGDCAGGAAFIAGLSDFVFMSSKSARVFLNSPNTLDDKTASFDAIATAKVHFEESGLATIIEEQEEVLIEDVIRLLSYLPQNSGEEGPFYEVIDDINRVDASLNGFNFETQEVKDIVTSIIDEGELFVLNEAYGKTALTAFARMDGGTVGIIANTDTRMDYSGVKKIAHFVRVCDTYNIPIITLTDIEGFTSTVATEKLGIIKACSEMTKAFTEASVPKVNVILNHAFGSGYLAMNSKSLGCDMTYAWPTATVASLNTESAMKIMYAKELAEGTLSNEAFAEKAAEYDEIQASAYAAAARGLVDDIIEPAATRKRIIAALEVLATKER</sequence>
<evidence type="ECO:0000313" key="4">
    <source>
        <dbReference type="Proteomes" id="UP000008467"/>
    </source>
</evidence>
<dbReference type="InterPro" id="IPR034733">
    <property type="entry name" value="AcCoA_carboxyl_beta"/>
</dbReference>
<organism evidence="3 4">
    <name type="scientific">Cellulosilyticum lentocellum (strain ATCC 49066 / DSM 5427 / NCIMB 11756 / RHM5)</name>
    <name type="common">Clostridium lentocellum</name>
    <dbReference type="NCBI Taxonomy" id="642492"/>
    <lineage>
        <taxon>Bacteria</taxon>
        <taxon>Bacillati</taxon>
        <taxon>Bacillota</taxon>
        <taxon>Clostridia</taxon>
        <taxon>Lachnospirales</taxon>
        <taxon>Cellulosilyticaceae</taxon>
        <taxon>Cellulosilyticum</taxon>
    </lineage>
</organism>
<dbReference type="STRING" id="642492.Clole_2270"/>
<dbReference type="eggNOG" id="COG4799">
    <property type="taxonomic scope" value="Bacteria"/>
</dbReference>
<dbReference type="GO" id="GO:0004658">
    <property type="term" value="F:propionyl-CoA carboxylase activity"/>
    <property type="evidence" value="ECO:0007669"/>
    <property type="project" value="UniProtKB-EC"/>
</dbReference>
<dbReference type="Gene3D" id="3.90.226.10">
    <property type="entry name" value="2-enoyl-CoA Hydratase, Chain A, domain 1"/>
    <property type="match status" value="2"/>
</dbReference>
<dbReference type="HOGENOM" id="CLU_018822_6_2_9"/>
<dbReference type="PANTHER" id="PTHR43842:SF2">
    <property type="entry name" value="PROPIONYL-COA CARBOXYLASE BETA CHAIN, MITOCHONDRIAL"/>
    <property type="match status" value="1"/>
</dbReference>
<dbReference type="EMBL" id="CP002582">
    <property type="protein sequence ID" value="ADZ83979.1"/>
    <property type="molecule type" value="Genomic_DNA"/>
</dbReference>
<accession>F2JS42</accession>
<dbReference type="KEGG" id="cle:Clole_2270"/>
<feature type="domain" description="CoA carboxyltransferase N-terminal" evidence="1">
    <location>
        <begin position="1"/>
        <end position="256"/>
    </location>
</feature>